<evidence type="ECO:0000313" key="4">
    <source>
        <dbReference type="Proteomes" id="UP000078435"/>
    </source>
</evidence>
<organism evidence="3 4">
    <name type="scientific">Aeromonas enteropelogenes</name>
    <name type="common">Aeromonas trota</name>
    <dbReference type="NCBI Taxonomy" id="29489"/>
    <lineage>
        <taxon>Bacteria</taxon>
        <taxon>Pseudomonadati</taxon>
        <taxon>Pseudomonadota</taxon>
        <taxon>Gammaproteobacteria</taxon>
        <taxon>Aeromonadales</taxon>
        <taxon>Aeromonadaceae</taxon>
        <taxon>Aeromonas</taxon>
    </lineage>
</organism>
<reference evidence="3 4" key="1">
    <citation type="submission" date="2016-02" db="EMBL/GenBank/DDBJ databases">
        <title>Draft genome sequence of Aeromonas trota strain 1999lcr isolated from cerebrospinal fluid (CSF).</title>
        <authorList>
            <person name="Dallagassa C.B."/>
            <person name="Prediger K.C."/>
            <person name="Weiss V.A."/>
            <person name="Assis F.E."/>
            <person name="Baura V."/>
            <person name="Cruz L.M."/>
            <person name="Souza E.M."/>
            <person name="Pedrosa F.O."/>
            <person name="Fadel-Picheth C.M."/>
        </authorList>
    </citation>
    <scope>NUCLEOTIDE SEQUENCE [LARGE SCALE GENOMIC DNA]</scope>
    <source>
        <strain evidence="3 4">1999lcr</strain>
    </source>
</reference>
<feature type="domain" description="DUF4377" evidence="2">
    <location>
        <begin position="30"/>
        <end position="104"/>
    </location>
</feature>
<dbReference type="InterPro" id="IPR025485">
    <property type="entry name" value="DUF4377"/>
</dbReference>
<feature type="chain" id="PRO_5008042821" description="DUF4377 domain-containing protein" evidence="1">
    <location>
        <begin position="23"/>
        <end position="108"/>
    </location>
</feature>
<comment type="caution">
    <text evidence="3">The sequence shown here is derived from an EMBL/GenBank/DDBJ whole genome shotgun (WGS) entry which is preliminary data.</text>
</comment>
<dbReference type="AlphaFoldDB" id="A0A175VE03"/>
<keyword evidence="1" id="KW-0732">Signal</keyword>
<dbReference type="EMBL" id="JMGO02000016">
    <property type="protein sequence ID" value="KXU78881.1"/>
    <property type="molecule type" value="Genomic_DNA"/>
</dbReference>
<evidence type="ECO:0000256" key="1">
    <source>
        <dbReference type="SAM" id="SignalP"/>
    </source>
</evidence>
<dbReference type="Pfam" id="PF14302">
    <property type="entry name" value="DUF4377"/>
    <property type="match status" value="1"/>
</dbReference>
<proteinExistence type="predicted"/>
<sequence length="108" mass="11981">MKPLFLGATAALLLSACQSAPAPSRGETLYVNSQLVHCVGVGPMKCMQVRSDEQQPWTLFYQQIEGFQFEPGYRYQLTVSKEQLTNVPADAPSLRYQLIEVVSKVASK</sequence>
<dbReference type="OrthoDB" id="7871744at2"/>
<evidence type="ECO:0000313" key="3">
    <source>
        <dbReference type="EMBL" id="KXU78881.1"/>
    </source>
</evidence>
<evidence type="ECO:0000259" key="2">
    <source>
        <dbReference type="Pfam" id="PF14302"/>
    </source>
</evidence>
<gene>
    <name evidence="3" type="ORF">LCR_03010</name>
</gene>
<dbReference type="PROSITE" id="PS51257">
    <property type="entry name" value="PROKAR_LIPOPROTEIN"/>
    <property type="match status" value="1"/>
</dbReference>
<accession>A0A175VE03</accession>
<feature type="signal peptide" evidence="1">
    <location>
        <begin position="1"/>
        <end position="22"/>
    </location>
</feature>
<name>A0A175VE03_AEREN</name>
<protein>
    <recommendedName>
        <fullName evidence="2">DUF4377 domain-containing protein</fullName>
    </recommendedName>
</protein>
<dbReference type="Proteomes" id="UP000078435">
    <property type="component" value="Unassembled WGS sequence"/>
</dbReference>
<dbReference type="RefSeq" id="WP_026456526.1">
    <property type="nucleotide sequence ID" value="NZ_JAAKVS010000015.1"/>
</dbReference>
<dbReference type="STRING" id="29489.VL01_12435"/>